<keyword evidence="2" id="KW-0813">Transport</keyword>
<dbReference type="AlphaFoldDB" id="A0A2V1H1Y0"/>
<comment type="cofactor">
    <cofactor evidence="7">
        <name>Cu cation</name>
        <dbReference type="ChEBI" id="CHEBI:23378"/>
    </cofactor>
    <text evidence="7">Binds 1 copper ion per subunit.</text>
</comment>
<evidence type="ECO:0000256" key="3">
    <source>
        <dbReference type="ARBA" id="ARBA00022723"/>
    </source>
</evidence>
<dbReference type="GO" id="GO:0042597">
    <property type="term" value="C:periplasmic space"/>
    <property type="evidence" value="ECO:0007669"/>
    <property type="project" value="UniProtKB-SubCell"/>
</dbReference>
<dbReference type="RefSeq" id="WP_133245448.1">
    <property type="nucleotide sequence ID" value="NZ_CAWNYD010000001.1"/>
</dbReference>
<keyword evidence="6 7" id="KW-0186">Copper</keyword>
<dbReference type="Pfam" id="PF00127">
    <property type="entry name" value="Copper-bind"/>
    <property type="match status" value="1"/>
</dbReference>
<dbReference type="PRINTS" id="PR00155">
    <property type="entry name" value="AMICYANIN"/>
</dbReference>
<dbReference type="GO" id="GO:0005507">
    <property type="term" value="F:copper ion binding"/>
    <property type="evidence" value="ECO:0007669"/>
    <property type="project" value="InterPro"/>
</dbReference>
<protein>
    <submittedName>
        <fullName evidence="9">Azurin</fullName>
    </submittedName>
</protein>
<comment type="caution">
    <text evidence="9">The sequence shown here is derived from an EMBL/GenBank/DDBJ whole genome shotgun (WGS) entry which is preliminary data.</text>
</comment>
<evidence type="ECO:0000313" key="10">
    <source>
        <dbReference type="Proteomes" id="UP000244906"/>
    </source>
</evidence>
<proteinExistence type="predicted"/>
<organism evidence="9 10">
    <name type="scientific">Pelagibaculum spongiae</name>
    <dbReference type="NCBI Taxonomy" id="2080658"/>
    <lineage>
        <taxon>Bacteria</taxon>
        <taxon>Pseudomonadati</taxon>
        <taxon>Pseudomonadota</taxon>
        <taxon>Gammaproteobacteria</taxon>
        <taxon>Oceanospirillales</taxon>
        <taxon>Pelagibaculum</taxon>
    </lineage>
</organism>
<dbReference type="InterPro" id="IPR002386">
    <property type="entry name" value="Amicyanin/Pseudoazurin"/>
</dbReference>
<sequence>MFRFEPDYLRIQPGDTVRFTGSMGQHTVTTVKGMLPEGVKPVEIHSIPSKDIKFDVPGVYGLKCRVHNRYGMVALLVVGDPSSNLQQARKFRLKRFGKKRMNELLHQLEHEEVEKLTVNN</sequence>
<feature type="domain" description="Blue (type 1) copper" evidence="8">
    <location>
        <begin position="2"/>
        <end position="78"/>
    </location>
</feature>
<evidence type="ECO:0000256" key="4">
    <source>
        <dbReference type="ARBA" id="ARBA00022764"/>
    </source>
</evidence>
<feature type="binding site" evidence="7">
    <location>
        <position position="67"/>
    </location>
    <ligand>
        <name>Cu cation</name>
        <dbReference type="ChEBI" id="CHEBI:23378"/>
    </ligand>
</feature>
<keyword evidence="3 7" id="KW-0479">Metal-binding</keyword>
<evidence type="ECO:0000256" key="7">
    <source>
        <dbReference type="PIRSR" id="PIRSR602386-1"/>
    </source>
</evidence>
<dbReference type="Proteomes" id="UP000244906">
    <property type="component" value="Unassembled WGS sequence"/>
</dbReference>
<accession>A0A2V1H1Y0</accession>
<dbReference type="InterPro" id="IPR000923">
    <property type="entry name" value="BlueCu_1"/>
</dbReference>
<dbReference type="InterPro" id="IPR008972">
    <property type="entry name" value="Cupredoxin"/>
</dbReference>
<keyword evidence="5" id="KW-0249">Electron transport</keyword>
<name>A0A2V1H1Y0_9GAMM</name>
<dbReference type="SUPFAM" id="SSF49503">
    <property type="entry name" value="Cupredoxins"/>
    <property type="match status" value="1"/>
</dbReference>
<evidence type="ECO:0000256" key="6">
    <source>
        <dbReference type="ARBA" id="ARBA00023008"/>
    </source>
</evidence>
<evidence type="ECO:0000256" key="1">
    <source>
        <dbReference type="ARBA" id="ARBA00004418"/>
    </source>
</evidence>
<evidence type="ECO:0000256" key="2">
    <source>
        <dbReference type="ARBA" id="ARBA00022448"/>
    </source>
</evidence>
<feature type="binding site" evidence="7">
    <location>
        <position position="26"/>
    </location>
    <ligand>
        <name>Cu cation</name>
        <dbReference type="ChEBI" id="CHEBI:23378"/>
    </ligand>
</feature>
<comment type="subcellular location">
    <subcellularLocation>
        <location evidence="1">Periplasm</location>
    </subcellularLocation>
</comment>
<feature type="binding site" evidence="7">
    <location>
        <position position="64"/>
    </location>
    <ligand>
        <name>Cu cation</name>
        <dbReference type="ChEBI" id="CHEBI:23378"/>
    </ligand>
</feature>
<evidence type="ECO:0000256" key="5">
    <source>
        <dbReference type="ARBA" id="ARBA00022982"/>
    </source>
</evidence>
<dbReference type="InterPro" id="IPR001235">
    <property type="entry name" value="Copper_blue_Plastocyanin"/>
</dbReference>
<evidence type="ECO:0000259" key="8">
    <source>
        <dbReference type="Pfam" id="PF00127"/>
    </source>
</evidence>
<feature type="binding site" evidence="7">
    <location>
        <position position="72"/>
    </location>
    <ligand>
        <name>Cu cation</name>
        <dbReference type="ChEBI" id="CHEBI:23378"/>
    </ligand>
</feature>
<gene>
    <name evidence="9" type="ORF">DC094_02810</name>
</gene>
<keyword evidence="4" id="KW-0574">Periplasm</keyword>
<dbReference type="PRINTS" id="PR00156">
    <property type="entry name" value="COPPERBLUE"/>
</dbReference>
<evidence type="ECO:0000313" key="9">
    <source>
        <dbReference type="EMBL" id="PVZ71970.1"/>
    </source>
</evidence>
<dbReference type="EMBL" id="QDDL01000001">
    <property type="protein sequence ID" value="PVZ71970.1"/>
    <property type="molecule type" value="Genomic_DNA"/>
</dbReference>
<reference evidence="9 10" key="1">
    <citation type="submission" date="2018-04" db="EMBL/GenBank/DDBJ databases">
        <title>Thalassorhabdus spongiae gen. nov., sp. nov., isolated from a marine sponge in South-West Iceland.</title>
        <authorList>
            <person name="Knobloch S."/>
            <person name="Daussin A."/>
            <person name="Johannsson R."/>
            <person name="Marteinsson V.T."/>
        </authorList>
    </citation>
    <scope>NUCLEOTIDE SEQUENCE [LARGE SCALE GENOMIC DNA]</scope>
    <source>
        <strain evidence="9 10">Hp12</strain>
    </source>
</reference>
<dbReference type="GO" id="GO:0009055">
    <property type="term" value="F:electron transfer activity"/>
    <property type="evidence" value="ECO:0007669"/>
    <property type="project" value="InterPro"/>
</dbReference>
<keyword evidence="10" id="KW-1185">Reference proteome</keyword>
<dbReference type="OrthoDB" id="9757546at2"/>
<dbReference type="Gene3D" id="2.60.40.420">
    <property type="entry name" value="Cupredoxins - blue copper proteins"/>
    <property type="match status" value="1"/>
</dbReference>